<dbReference type="EMBL" id="LJIX01000006">
    <property type="protein sequence ID" value="KQL19017.1"/>
    <property type="molecule type" value="Genomic_DNA"/>
</dbReference>
<reference evidence="3 4" key="1">
    <citation type="submission" date="2015-09" db="EMBL/GenBank/DDBJ databases">
        <title>Genome sequencing project for genomic taxonomy and phylogenomics of Bacillus-like bacteria.</title>
        <authorList>
            <person name="Liu B."/>
            <person name="Wang J."/>
            <person name="Zhu Y."/>
            <person name="Liu G."/>
            <person name="Chen Q."/>
            <person name="Chen Z."/>
            <person name="Lan J."/>
            <person name="Che J."/>
            <person name="Ge C."/>
            <person name="Shi H."/>
            <person name="Pan Z."/>
            <person name="Liu X."/>
        </authorList>
    </citation>
    <scope>NUCLEOTIDE SEQUENCE [LARGE SCALE GENOMIC DNA]</scope>
    <source>
        <strain evidence="3 4">FJAT-18043</strain>
    </source>
</reference>
<accession>A0A0Q3QLW5</accession>
<dbReference type="SMART" id="SM00363">
    <property type="entry name" value="S4"/>
    <property type="match status" value="1"/>
</dbReference>
<dbReference type="Gene3D" id="3.30.70.330">
    <property type="match status" value="1"/>
</dbReference>
<evidence type="ECO:0000313" key="4">
    <source>
        <dbReference type="Proteomes" id="UP000050996"/>
    </source>
</evidence>
<dbReference type="Pfam" id="PF01479">
    <property type="entry name" value="S4"/>
    <property type="match status" value="1"/>
</dbReference>
<dbReference type="InterPro" id="IPR040591">
    <property type="entry name" value="RqcP2_RBD"/>
</dbReference>
<gene>
    <name evidence="3" type="ORF">AN957_10790</name>
</gene>
<dbReference type="InterPro" id="IPR012677">
    <property type="entry name" value="Nucleotide-bd_a/b_plait_sf"/>
</dbReference>
<sequence length="257" mass="29458">MTIYQHFRPEEKEFIDQVLNWKDAVDAAYAPKLTDFLDPREQEIVRSIIGSQTEVKFELFGGTHSSERKRAIIYPDYFQVEEEDYQICLFEVEYPSKFITLEHPQVLGSLMSLGLKRGKFGDILVHDGRIQFFVSKDVEDYISLQLESVGKTSVSLRAQPLANAVQPEENWHEVSVTSTSLRLDTVISAIYHLSRQKSQGFIQQGLVKLNWSLIENPASECKEYDMISVRGYGRSKIISIEGKTKKDKWKITAGKAK</sequence>
<dbReference type="InterPro" id="IPR036986">
    <property type="entry name" value="S4_RNA-bd_sf"/>
</dbReference>
<proteinExistence type="predicted"/>
<comment type="caution">
    <text evidence="3">The sequence shown here is derived from an EMBL/GenBank/DDBJ whole genome shotgun (WGS) entry which is preliminary data.</text>
</comment>
<name>A0A0Q3QLW5_9BACI</name>
<dbReference type="RefSeq" id="WP_053475592.1">
    <property type="nucleotide sequence ID" value="NZ_CP041305.1"/>
</dbReference>
<dbReference type="CDD" id="cd00165">
    <property type="entry name" value="S4"/>
    <property type="match status" value="1"/>
</dbReference>
<keyword evidence="4" id="KW-1185">Reference proteome</keyword>
<evidence type="ECO:0000259" key="2">
    <source>
        <dbReference type="SMART" id="SM00363"/>
    </source>
</evidence>
<dbReference type="PROSITE" id="PS50889">
    <property type="entry name" value="S4"/>
    <property type="match status" value="1"/>
</dbReference>
<dbReference type="GO" id="GO:0003723">
    <property type="term" value="F:RNA binding"/>
    <property type="evidence" value="ECO:0007669"/>
    <property type="project" value="UniProtKB-KW"/>
</dbReference>
<protein>
    <submittedName>
        <fullName evidence="3">RNA-binding protein</fullName>
    </submittedName>
</protein>
<dbReference type="STRING" id="1637975.AN957_10790"/>
<dbReference type="Pfam" id="PF17774">
    <property type="entry name" value="YlmH_RBD"/>
    <property type="match status" value="1"/>
</dbReference>
<dbReference type="Gene3D" id="3.30.1370.160">
    <property type="match status" value="1"/>
</dbReference>
<feature type="domain" description="RNA-binding S4" evidence="2">
    <location>
        <begin position="181"/>
        <end position="243"/>
    </location>
</feature>
<dbReference type="InterPro" id="IPR048443">
    <property type="entry name" value="RqcP2_N"/>
</dbReference>
<dbReference type="Pfam" id="PF21278">
    <property type="entry name" value="YlmH_1st"/>
    <property type="match status" value="1"/>
</dbReference>
<dbReference type="InterPro" id="IPR002942">
    <property type="entry name" value="S4_RNA-bd"/>
</dbReference>
<evidence type="ECO:0000256" key="1">
    <source>
        <dbReference type="PROSITE-ProRule" id="PRU00182"/>
    </source>
</evidence>
<dbReference type="AlphaFoldDB" id="A0A0Q3QLW5"/>
<keyword evidence="1" id="KW-0694">RNA-binding</keyword>
<dbReference type="Gene3D" id="3.10.290.10">
    <property type="entry name" value="RNA-binding S4 domain"/>
    <property type="match status" value="1"/>
</dbReference>
<evidence type="ECO:0000313" key="3">
    <source>
        <dbReference type="EMBL" id="KQL19017.1"/>
    </source>
</evidence>
<dbReference type="Proteomes" id="UP000050996">
    <property type="component" value="Unassembled WGS sequence"/>
</dbReference>
<dbReference type="PATRIC" id="fig|1637975.4.peg.1947"/>
<dbReference type="SUPFAM" id="SSF55174">
    <property type="entry name" value="Alpha-L RNA-binding motif"/>
    <property type="match status" value="1"/>
</dbReference>
<organism evidence="3 4">
    <name type="scientific">Cytobacillus solani</name>
    <dbReference type="NCBI Taxonomy" id="1637975"/>
    <lineage>
        <taxon>Bacteria</taxon>
        <taxon>Bacillati</taxon>
        <taxon>Bacillota</taxon>
        <taxon>Bacilli</taxon>
        <taxon>Bacillales</taxon>
        <taxon>Bacillaceae</taxon>
        <taxon>Cytobacillus</taxon>
    </lineage>
</organism>